<evidence type="ECO:0000313" key="2">
    <source>
        <dbReference type="Proteomes" id="UP000237000"/>
    </source>
</evidence>
<sequence>MLEVRSRTLKGGRQTSFQSNLIDFGARAMITGSSGCFTSLTYLTSDLSCLSTFQTGFQGLPEI</sequence>
<accession>A0A2P5F1N2</accession>
<dbReference type="InParanoid" id="A0A2P5F1N2"/>
<protein>
    <submittedName>
        <fullName evidence="1">Uncharacterized protein</fullName>
    </submittedName>
</protein>
<comment type="caution">
    <text evidence="1">The sequence shown here is derived from an EMBL/GenBank/DDBJ whole genome shotgun (WGS) entry which is preliminary data.</text>
</comment>
<dbReference type="AlphaFoldDB" id="A0A2P5F1N2"/>
<organism evidence="1 2">
    <name type="scientific">Trema orientale</name>
    <name type="common">Charcoal tree</name>
    <name type="synonym">Celtis orientalis</name>
    <dbReference type="NCBI Taxonomy" id="63057"/>
    <lineage>
        <taxon>Eukaryota</taxon>
        <taxon>Viridiplantae</taxon>
        <taxon>Streptophyta</taxon>
        <taxon>Embryophyta</taxon>
        <taxon>Tracheophyta</taxon>
        <taxon>Spermatophyta</taxon>
        <taxon>Magnoliopsida</taxon>
        <taxon>eudicotyledons</taxon>
        <taxon>Gunneridae</taxon>
        <taxon>Pentapetalae</taxon>
        <taxon>rosids</taxon>
        <taxon>fabids</taxon>
        <taxon>Rosales</taxon>
        <taxon>Cannabaceae</taxon>
        <taxon>Trema</taxon>
    </lineage>
</organism>
<evidence type="ECO:0000313" key="1">
    <source>
        <dbReference type="EMBL" id="PON91703.1"/>
    </source>
</evidence>
<name>A0A2P5F1N2_TREOI</name>
<dbReference type="Proteomes" id="UP000237000">
    <property type="component" value="Unassembled WGS sequence"/>
</dbReference>
<keyword evidence="2" id="KW-1185">Reference proteome</keyword>
<reference evidence="2" key="1">
    <citation type="submission" date="2016-06" db="EMBL/GenBank/DDBJ databases">
        <title>Parallel loss of symbiosis genes in relatives of nitrogen-fixing non-legume Parasponia.</title>
        <authorList>
            <person name="Van Velzen R."/>
            <person name="Holmer R."/>
            <person name="Bu F."/>
            <person name="Rutten L."/>
            <person name="Van Zeijl A."/>
            <person name="Liu W."/>
            <person name="Santuari L."/>
            <person name="Cao Q."/>
            <person name="Sharma T."/>
            <person name="Shen D."/>
            <person name="Roswanjaya Y."/>
            <person name="Wardhani T."/>
            <person name="Kalhor M.S."/>
            <person name="Jansen J."/>
            <person name="Van den Hoogen J."/>
            <person name="Gungor B."/>
            <person name="Hartog M."/>
            <person name="Hontelez J."/>
            <person name="Verver J."/>
            <person name="Yang W.-C."/>
            <person name="Schijlen E."/>
            <person name="Repin R."/>
            <person name="Schilthuizen M."/>
            <person name="Schranz E."/>
            <person name="Heidstra R."/>
            <person name="Miyata K."/>
            <person name="Fedorova E."/>
            <person name="Kohlen W."/>
            <person name="Bisseling T."/>
            <person name="Smit S."/>
            <person name="Geurts R."/>
        </authorList>
    </citation>
    <scope>NUCLEOTIDE SEQUENCE [LARGE SCALE GENOMIC DNA]</scope>
    <source>
        <strain evidence="2">cv. RG33-2</strain>
    </source>
</reference>
<gene>
    <name evidence="1" type="ORF">TorRG33x02_125340</name>
</gene>
<dbReference type="EMBL" id="JXTC01000072">
    <property type="protein sequence ID" value="PON91703.1"/>
    <property type="molecule type" value="Genomic_DNA"/>
</dbReference>
<proteinExistence type="predicted"/>
<dbReference type="OrthoDB" id="10304842at2759"/>